<evidence type="ECO:0000313" key="2">
    <source>
        <dbReference type="Proteomes" id="UP001054857"/>
    </source>
</evidence>
<name>A0AAD3E100_9CHLO</name>
<proteinExistence type="predicted"/>
<reference evidence="1 2" key="1">
    <citation type="journal article" date="2021" name="Sci. Rep.">
        <title>Genome sequencing of the multicellular alga Astrephomene provides insights into convergent evolution of germ-soma differentiation.</title>
        <authorList>
            <person name="Yamashita S."/>
            <person name="Yamamoto K."/>
            <person name="Matsuzaki R."/>
            <person name="Suzuki S."/>
            <person name="Yamaguchi H."/>
            <person name="Hirooka S."/>
            <person name="Minakuchi Y."/>
            <person name="Miyagishima S."/>
            <person name="Kawachi M."/>
            <person name="Toyoda A."/>
            <person name="Nozaki H."/>
        </authorList>
    </citation>
    <scope>NUCLEOTIDE SEQUENCE [LARGE SCALE GENOMIC DNA]</scope>
    <source>
        <strain evidence="1 2">NIES-4017</strain>
    </source>
</reference>
<sequence>SADLRRVHSARVQQAFLPKFENEGQDAAVADAVVSSACLPPPLSRPTVVTLKHSGSLVTLSPEGGWAAKNSVGNEYTAGGAALLSAHYARLHPGNPPAAAAALQRLFAVQRERRISLAFEMVTASHGHHGQLPTAEYLVTTAAHSLHPHTGAPTFLPPLPFLELCAELRLPTNDTWILGAGGGPAAGAVAAAVRQT</sequence>
<evidence type="ECO:0000313" key="1">
    <source>
        <dbReference type="EMBL" id="GFR51493.1"/>
    </source>
</evidence>
<dbReference type="PANTHER" id="PTHR35460">
    <property type="entry name" value="TRNA LIGASE 1"/>
    <property type="match status" value="1"/>
</dbReference>
<dbReference type="EMBL" id="BMAR01000050">
    <property type="protein sequence ID" value="GFR51493.1"/>
    <property type="molecule type" value="Genomic_DNA"/>
</dbReference>
<comment type="caution">
    <text evidence="1">The sequence shown here is derived from an EMBL/GenBank/DDBJ whole genome shotgun (WGS) entry which is preliminary data.</text>
</comment>
<protein>
    <submittedName>
        <fullName evidence="1">Uncharacterized protein</fullName>
    </submittedName>
</protein>
<gene>
    <name evidence="1" type="ORF">Agub_g13855</name>
</gene>
<accession>A0AAD3E100</accession>
<dbReference type="PANTHER" id="PTHR35460:SF1">
    <property type="entry name" value="TRNA LIGASE 1"/>
    <property type="match status" value="1"/>
</dbReference>
<dbReference type="Proteomes" id="UP001054857">
    <property type="component" value="Unassembled WGS sequence"/>
</dbReference>
<organism evidence="1 2">
    <name type="scientific">Astrephomene gubernaculifera</name>
    <dbReference type="NCBI Taxonomy" id="47775"/>
    <lineage>
        <taxon>Eukaryota</taxon>
        <taxon>Viridiplantae</taxon>
        <taxon>Chlorophyta</taxon>
        <taxon>core chlorophytes</taxon>
        <taxon>Chlorophyceae</taxon>
        <taxon>CS clade</taxon>
        <taxon>Chlamydomonadales</taxon>
        <taxon>Astrephomenaceae</taxon>
        <taxon>Astrephomene</taxon>
    </lineage>
</organism>
<dbReference type="AlphaFoldDB" id="A0AAD3E100"/>
<feature type="non-terminal residue" evidence="1">
    <location>
        <position position="1"/>
    </location>
</feature>
<dbReference type="GO" id="GO:0003972">
    <property type="term" value="F:RNA ligase (ATP) activity"/>
    <property type="evidence" value="ECO:0007669"/>
    <property type="project" value="InterPro"/>
</dbReference>
<dbReference type="InterPro" id="IPR038837">
    <property type="entry name" value="tRNA_ligase_1"/>
</dbReference>
<keyword evidence="2" id="KW-1185">Reference proteome</keyword>
<feature type="non-terminal residue" evidence="1">
    <location>
        <position position="196"/>
    </location>
</feature>
<dbReference type="GO" id="GO:0006388">
    <property type="term" value="P:tRNA splicing, via endonucleolytic cleavage and ligation"/>
    <property type="evidence" value="ECO:0007669"/>
    <property type="project" value="InterPro"/>
</dbReference>